<name>A0A9P9Z178_9MUSC</name>
<evidence type="ECO:0000256" key="6">
    <source>
        <dbReference type="ARBA" id="ARBA00022989"/>
    </source>
</evidence>
<proteinExistence type="predicted"/>
<evidence type="ECO:0000256" key="3">
    <source>
        <dbReference type="ARBA" id="ARBA00022606"/>
    </source>
</evidence>
<accession>A0A9P9Z178</accession>
<evidence type="ECO:0000256" key="7">
    <source>
        <dbReference type="ARBA" id="ARBA00023136"/>
    </source>
</evidence>
<dbReference type="EMBL" id="JAMKOV010000001">
    <property type="protein sequence ID" value="KAI8046695.1"/>
    <property type="molecule type" value="Genomic_DNA"/>
</dbReference>
<dbReference type="GO" id="GO:0007165">
    <property type="term" value="P:signal transduction"/>
    <property type="evidence" value="ECO:0007669"/>
    <property type="project" value="UniProtKB-KW"/>
</dbReference>
<comment type="caution">
    <text evidence="11">The sequence shown here is derived from an EMBL/GenBank/DDBJ whole genome shotgun (WGS) entry which is preliminary data.</text>
</comment>
<dbReference type="Proteomes" id="UP001059596">
    <property type="component" value="Chromosome 3R"/>
</dbReference>
<keyword evidence="5" id="KW-0552">Olfaction</keyword>
<evidence type="ECO:0000256" key="1">
    <source>
        <dbReference type="ARBA" id="ARBA00004651"/>
    </source>
</evidence>
<evidence type="ECO:0000256" key="8">
    <source>
        <dbReference type="ARBA" id="ARBA00023170"/>
    </source>
</evidence>
<keyword evidence="8" id="KW-0675">Receptor</keyword>
<dbReference type="GO" id="GO:0005886">
    <property type="term" value="C:plasma membrane"/>
    <property type="evidence" value="ECO:0007669"/>
    <property type="project" value="UniProtKB-SubCell"/>
</dbReference>
<keyword evidence="9" id="KW-0807">Transducer</keyword>
<feature type="transmembrane region" description="Helical" evidence="10">
    <location>
        <begin position="76"/>
        <end position="99"/>
    </location>
</feature>
<keyword evidence="7 10" id="KW-0472">Membrane</keyword>
<keyword evidence="4 10" id="KW-0812">Transmembrane</keyword>
<evidence type="ECO:0000313" key="12">
    <source>
        <dbReference type="Proteomes" id="UP001059596"/>
    </source>
</evidence>
<sequence>MDNRCTAFVERLEVHKWVVNCNKTYLIYICMYIGYTLSTFFSAAFSGVLPWRIYVPFIDFRHSATSFWMAATHETLLMLFSVSQTLLTDIYPVLYGLMLRVHIRLLRMRVEELCTDPDKSENENMEDLISCIKDHKLIHE</sequence>
<keyword evidence="6 10" id="KW-1133">Transmembrane helix</keyword>
<reference evidence="11" key="1">
    <citation type="journal article" date="2023" name="Genome Biol. Evol.">
        <title>Long-read-based Genome Assembly of Drosophila gunungcola Reveals Fewer Chemosensory Genes in Flower-breeding Species.</title>
        <authorList>
            <person name="Negi A."/>
            <person name="Liao B.Y."/>
            <person name="Yeh S.D."/>
        </authorList>
    </citation>
    <scope>NUCLEOTIDE SEQUENCE</scope>
    <source>
        <strain evidence="11">Sukarami</strain>
    </source>
</reference>
<dbReference type="GO" id="GO:0004984">
    <property type="term" value="F:olfactory receptor activity"/>
    <property type="evidence" value="ECO:0007669"/>
    <property type="project" value="InterPro"/>
</dbReference>
<evidence type="ECO:0000256" key="2">
    <source>
        <dbReference type="ARBA" id="ARBA00022475"/>
    </source>
</evidence>
<evidence type="ECO:0000313" key="11">
    <source>
        <dbReference type="EMBL" id="KAI8046695.1"/>
    </source>
</evidence>
<dbReference type="InterPro" id="IPR004117">
    <property type="entry name" value="7tm6_olfct_rcpt"/>
</dbReference>
<gene>
    <name evidence="11" type="ORF">M5D96_002908</name>
</gene>
<evidence type="ECO:0000256" key="4">
    <source>
        <dbReference type="ARBA" id="ARBA00022692"/>
    </source>
</evidence>
<keyword evidence="12" id="KW-1185">Reference proteome</keyword>
<protein>
    <submittedName>
        <fullName evidence="11">Uncharacterized protein</fullName>
    </submittedName>
</protein>
<evidence type="ECO:0000256" key="5">
    <source>
        <dbReference type="ARBA" id="ARBA00022725"/>
    </source>
</evidence>
<dbReference type="AlphaFoldDB" id="A0A9P9Z178"/>
<keyword evidence="2" id="KW-1003">Cell membrane</keyword>
<feature type="transmembrane region" description="Helical" evidence="10">
    <location>
        <begin position="25"/>
        <end position="49"/>
    </location>
</feature>
<evidence type="ECO:0000256" key="9">
    <source>
        <dbReference type="ARBA" id="ARBA00023224"/>
    </source>
</evidence>
<organism evidence="11 12">
    <name type="scientific">Drosophila gunungcola</name>
    <name type="common">fruit fly</name>
    <dbReference type="NCBI Taxonomy" id="103775"/>
    <lineage>
        <taxon>Eukaryota</taxon>
        <taxon>Metazoa</taxon>
        <taxon>Ecdysozoa</taxon>
        <taxon>Arthropoda</taxon>
        <taxon>Hexapoda</taxon>
        <taxon>Insecta</taxon>
        <taxon>Pterygota</taxon>
        <taxon>Neoptera</taxon>
        <taxon>Endopterygota</taxon>
        <taxon>Diptera</taxon>
        <taxon>Brachycera</taxon>
        <taxon>Muscomorpha</taxon>
        <taxon>Ephydroidea</taxon>
        <taxon>Drosophilidae</taxon>
        <taxon>Drosophila</taxon>
        <taxon>Sophophora</taxon>
    </lineage>
</organism>
<comment type="subcellular location">
    <subcellularLocation>
        <location evidence="1">Cell membrane</location>
        <topology evidence="1">Multi-pass membrane protein</topology>
    </subcellularLocation>
</comment>
<dbReference type="Pfam" id="PF02949">
    <property type="entry name" value="7tm_6"/>
    <property type="match status" value="1"/>
</dbReference>
<evidence type="ECO:0000256" key="10">
    <source>
        <dbReference type="SAM" id="Phobius"/>
    </source>
</evidence>
<dbReference type="GO" id="GO:0005549">
    <property type="term" value="F:odorant binding"/>
    <property type="evidence" value="ECO:0007669"/>
    <property type="project" value="InterPro"/>
</dbReference>
<keyword evidence="3" id="KW-0716">Sensory transduction</keyword>